<evidence type="ECO:0000313" key="4">
    <source>
        <dbReference type="Proteomes" id="UP000274601"/>
    </source>
</evidence>
<dbReference type="InterPro" id="IPR019051">
    <property type="entry name" value="Trp_biosyn_TM_oprn/chp"/>
</dbReference>
<accession>A0A495QNC3</accession>
<sequence length="193" mass="19655">MTPGRERGLTALVCAVGAGLALLAAGRTWATVRAEDAITPLSRTLTGGDLGGAPSALGWAGLAGLAALFATRGRVRVGVGVLLGLFGVGIAYASVVAVRRSAVLSAAGDQTGLLRLGAQPDVDVNLWWTVSVAGGVLLIVAGALTVVRGARWPGMSARYERSAPRGVVDDDPSAMWKSLDRGEDPTAQRNGRA</sequence>
<keyword evidence="2" id="KW-1133">Transmembrane helix</keyword>
<evidence type="ECO:0000256" key="2">
    <source>
        <dbReference type="SAM" id="Phobius"/>
    </source>
</evidence>
<dbReference type="AlphaFoldDB" id="A0A495QNC3"/>
<proteinExistence type="predicted"/>
<dbReference type="RefSeq" id="WP_121434900.1">
    <property type="nucleotide sequence ID" value="NZ_RBWU01000003.1"/>
</dbReference>
<organism evidence="3 4">
    <name type="scientific">Actinomadura pelletieri DSM 43383</name>
    <dbReference type="NCBI Taxonomy" id="1120940"/>
    <lineage>
        <taxon>Bacteria</taxon>
        <taxon>Bacillati</taxon>
        <taxon>Actinomycetota</taxon>
        <taxon>Actinomycetes</taxon>
        <taxon>Streptosporangiales</taxon>
        <taxon>Thermomonosporaceae</taxon>
        <taxon>Actinomadura</taxon>
    </lineage>
</organism>
<feature type="transmembrane region" description="Helical" evidence="2">
    <location>
        <begin position="126"/>
        <end position="147"/>
    </location>
</feature>
<dbReference type="Pfam" id="PF09534">
    <property type="entry name" value="Trp_oprn_chp"/>
    <property type="match status" value="1"/>
</dbReference>
<reference evidence="3 4" key="1">
    <citation type="submission" date="2018-10" db="EMBL/GenBank/DDBJ databases">
        <title>Genomic Encyclopedia of Archaeal and Bacterial Type Strains, Phase II (KMG-II): from individual species to whole genera.</title>
        <authorList>
            <person name="Goeker M."/>
        </authorList>
    </citation>
    <scope>NUCLEOTIDE SEQUENCE [LARGE SCALE GENOMIC DNA]</scope>
    <source>
        <strain evidence="3 4">DSM 43383</strain>
    </source>
</reference>
<dbReference type="EMBL" id="RBWU01000003">
    <property type="protein sequence ID" value="RKS74464.1"/>
    <property type="molecule type" value="Genomic_DNA"/>
</dbReference>
<feature type="region of interest" description="Disordered" evidence="1">
    <location>
        <begin position="163"/>
        <end position="193"/>
    </location>
</feature>
<protein>
    <submittedName>
        <fullName evidence="3">Putative membrane protein (TIGR02234 family)</fullName>
    </submittedName>
</protein>
<gene>
    <name evidence="3" type="ORF">BZB76_2978</name>
</gene>
<keyword evidence="4" id="KW-1185">Reference proteome</keyword>
<dbReference type="Proteomes" id="UP000274601">
    <property type="component" value="Unassembled WGS sequence"/>
</dbReference>
<keyword evidence="2" id="KW-0812">Transmembrane</keyword>
<comment type="caution">
    <text evidence="3">The sequence shown here is derived from an EMBL/GenBank/DDBJ whole genome shotgun (WGS) entry which is preliminary data.</text>
</comment>
<keyword evidence="2" id="KW-0472">Membrane</keyword>
<dbReference type="OrthoDB" id="3712369at2"/>
<evidence type="ECO:0000313" key="3">
    <source>
        <dbReference type="EMBL" id="RKS74464.1"/>
    </source>
</evidence>
<name>A0A495QNC3_9ACTN</name>
<feature type="transmembrane region" description="Helical" evidence="2">
    <location>
        <begin position="50"/>
        <end position="70"/>
    </location>
</feature>
<evidence type="ECO:0000256" key="1">
    <source>
        <dbReference type="SAM" id="MobiDB-lite"/>
    </source>
</evidence>
<feature type="transmembrane region" description="Helical" evidence="2">
    <location>
        <begin position="77"/>
        <end position="98"/>
    </location>
</feature>